<comment type="similarity">
    <text evidence="1">Belongs to the arylamine N-acetyltransferase family.</text>
</comment>
<feature type="region of interest" description="Disordered" evidence="2">
    <location>
        <begin position="291"/>
        <end position="328"/>
    </location>
</feature>
<dbReference type="InterPro" id="IPR001447">
    <property type="entry name" value="Arylamine_N-AcTrfase"/>
</dbReference>
<keyword evidence="4" id="KW-1185">Reference proteome</keyword>
<name>A0A9P8YD57_9PEZI</name>
<comment type="caution">
    <text evidence="3">The sequence shown here is derived from an EMBL/GenBank/DDBJ whole genome shotgun (WGS) entry which is preliminary data.</text>
</comment>
<evidence type="ECO:0008006" key="5">
    <source>
        <dbReference type="Google" id="ProtNLM"/>
    </source>
</evidence>
<dbReference type="PANTHER" id="PTHR11786:SF0">
    <property type="entry name" value="ARYLAMINE N-ACETYLTRANSFERASE 4-RELATED"/>
    <property type="match status" value="1"/>
</dbReference>
<dbReference type="EMBL" id="JAGTJQ010000003">
    <property type="protein sequence ID" value="KAH7035859.1"/>
    <property type="molecule type" value="Genomic_DNA"/>
</dbReference>
<evidence type="ECO:0000256" key="2">
    <source>
        <dbReference type="SAM" id="MobiDB-lite"/>
    </source>
</evidence>
<dbReference type="PANTHER" id="PTHR11786">
    <property type="entry name" value="N-HYDROXYARYLAMINE O-ACETYLTRANSFERASE"/>
    <property type="match status" value="1"/>
</dbReference>
<dbReference type="GO" id="GO:0016407">
    <property type="term" value="F:acetyltransferase activity"/>
    <property type="evidence" value="ECO:0007669"/>
    <property type="project" value="InterPro"/>
</dbReference>
<evidence type="ECO:0000256" key="1">
    <source>
        <dbReference type="ARBA" id="ARBA00006547"/>
    </source>
</evidence>
<accession>A0A9P8YD57</accession>
<dbReference type="OrthoDB" id="10260017at2759"/>
<dbReference type="SUPFAM" id="SSF54001">
    <property type="entry name" value="Cysteine proteinases"/>
    <property type="match status" value="1"/>
</dbReference>
<evidence type="ECO:0000313" key="3">
    <source>
        <dbReference type="EMBL" id="KAH7035859.1"/>
    </source>
</evidence>
<evidence type="ECO:0000313" key="4">
    <source>
        <dbReference type="Proteomes" id="UP000756346"/>
    </source>
</evidence>
<dbReference type="RefSeq" id="XP_046015952.1">
    <property type="nucleotide sequence ID" value="XM_046153378.1"/>
</dbReference>
<organism evidence="3 4">
    <name type="scientific">Microdochium trichocladiopsis</name>
    <dbReference type="NCBI Taxonomy" id="1682393"/>
    <lineage>
        <taxon>Eukaryota</taxon>
        <taxon>Fungi</taxon>
        <taxon>Dikarya</taxon>
        <taxon>Ascomycota</taxon>
        <taxon>Pezizomycotina</taxon>
        <taxon>Sordariomycetes</taxon>
        <taxon>Xylariomycetidae</taxon>
        <taxon>Xylariales</taxon>
        <taxon>Microdochiaceae</taxon>
        <taxon>Microdochium</taxon>
    </lineage>
</organism>
<dbReference type="InterPro" id="IPR053710">
    <property type="entry name" value="Arylamine_NAT_domain_sf"/>
</dbReference>
<gene>
    <name evidence="3" type="ORF">B0I36DRAFT_319224</name>
</gene>
<dbReference type="AlphaFoldDB" id="A0A9P8YD57"/>
<dbReference type="Pfam" id="PF00797">
    <property type="entry name" value="Acetyltransf_2"/>
    <property type="match status" value="1"/>
</dbReference>
<dbReference type="InterPro" id="IPR038765">
    <property type="entry name" value="Papain-like_cys_pep_sf"/>
</dbReference>
<dbReference type="GeneID" id="70182924"/>
<protein>
    <recommendedName>
        <fullName evidence="5">Arylamine N-acetyltransferase</fullName>
    </recommendedName>
</protein>
<feature type="compositionally biased region" description="Basic and acidic residues" evidence="2">
    <location>
        <begin position="305"/>
        <end position="315"/>
    </location>
</feature>
<dbReference type="Proteomes" id="UP000756346">
    <property type="component" value="Unassembled WGS sequence"/>
</dbReference>
<proteinExistence type="inferred from homology"/>
<feature type="compositionally biased region" description="Low complexity" evidence="2">
    <location>
        <begin position="294"/>
        <end position="304"/>
    </location>
</feature>
<reference evidence="3" key="1">
    <citation type="journal article" date="2021" name="Nat. Commun.">
        <title>Genetic determinants of endophytism in the Arabidopsis root mycobiome.</title>
        <authorList>
            <person name="Mesny F."/>
            <person name="Miyauchi S."/>
            <person name="Thiergart T."/>
            <person name="Pickel B."/>
            <person name="Atanasova L."/>
            <person name="Karlsson M."/>
            <person name="Huettel B."/>
            <person name="Barry K.W."/>
            <person name="Haridas S."/>
            <person name="Chen C."/>
            <person name="Bauer D."/>
            <person name="Andreopoulos W."/>
            <person name="Pangilinan J."/>
            <person name="LaButti K."/>
            <person name="Riley R."/>
            <person name="Lipzen A."/>
            <person name="Clum A."/>
            <person name="Drula E."/>
            <person name="Henrissat B."/>
            <person name="Kohler A."/>
            <person name="Grigoriev I.V."/>
            <person name="Martin F.M."/>
            <person name="Hacquard S."/>
        </authorList>
    </citation>
    <scope>NUCLEOTIDE SEQUENCE</scope>
    <source>
        <strain evidence="3">MPI-CAGE-CH-0230</strain>
    </source>
</reference>
<dbReference type="Gene3D" id="3.30.2140.20">
    <property type="match status" value="1"/>
</dbReference>
<sequence length="401" mass="44318">MTPDAQPRSHGVYSPTQITAFLNHIGLPQRLHNNGRAPPPLALLTALHTHMISTIPYENLAIHYSPTHQVSLDPQVLFDKAVTRGRGRGGYCMENALLYYHVLCALGFDVYTVGARTRVRDSGGVPGGDFPGWVHIVNIVTLPATASSLNGKPQRYHVDIAFGGDGALSPMPLPLDSSGGTILQNLGMQQIRLVREYIPTQTYRPVTTIVNSHGQGEEVDDDRHKLWIYQYRNNPQAEWNSYYAFTETEFMPLDWEVVNYWTSTSDRSHQTHRPLCILFLRRANNHGREGGGVACPPGAAAGTADDSHTQMKRAAEGAADGTSEETEDKGDFHIYGKRMLVGNVVKENLGGKTQVLAVCETEEQRIRALKEYFGITLTNEEISGIRGFRSELKPDAAVLRA</sequence>